<dbReference type="EMBL" id="CP066026">
    <property type="protein sequence ID" value="QQB87418.1"/>
    <property type="molecule type" value="Genomic_DNA"/>
</dbReference>
<evidence type="ECO:0000313" key="5">
    <source>
        <dbReference type="Proteomes" id="UP000287388"/>
    </source>
</evidence>
<gene>
    <name evidence="1" type="ORF">EQG53_13045</name>
    <name evidence="2" type="ORF">I6H83_09415</name>
    <name evidence="3" type="ORF">NCTC11165_02557</name>
</gene>
<organism evidence="3 4">
    <name type="scientific">Brevundimonas diminuta</name>
    <name type="common">Pseudomonas diminuta</name>
    <dbReference type="NCBI Taxonomy" id="293"/>
    <lineage>
        <taxon>Bacteria</taxon>
        <taxon>Pseudomonadati</taxon>
        <taxon>Pseudomonadota</taxon>
        <taxon>Alphaproteobacteria</taxon>
        <taxon>Caulobacterales</taxon>
        <taxon>Caulobacteraceae</taxon>
        <taxon>Brevundimonas</taxon>
    </lineage>
</organism>
<reference evidence="3 4" key="1">
    <citation type="submission" date="2018-06" db="EMBL/GenBank/DDBJ databases">
        <authorList>
            <consortium name="Pathogen Informatics"/>
            <person name="Doyle S."/>
        </authorList>
    </citation>
    <scope>NUCLEOTIDE SEQUENCE [LARGE SCALE GENOMIC DNA]</scope>
    <source>
        <strain evidence="3 4">NCTC11165</strain>
    </source>
</reference>
<accession>A0A246KGQ4</accession>
<dbReference type="RefSeq" id="WP_003168651.1">
    <property type="nucleotide sequence ID" value="NZ_BJNC01000009.1"/>
</dbReference>
<dbReference type="AlphaFoldDB" id="A0A246KGQ4"/>
<evidence type="ECO:0000313" key="6">
    <source>
        <dbReference type="Proteomes" id="UP000596117"/>
    </source>
</evidence>
<evidence type="ECO:0000313" key="3">
    <source>
        <dbReference type="EMBL" id="SPU46229.1"/>
    </source>
</evidence>
<reference evidence="1 5" key="2">
    <citation type="submission" date="2019-01" db="EMBL/GenBank/DDBJ databases">
        <title>Brevundimonas diminuta Genome sequencing and assembly.</title>
        <authorList>
            <person name="Chen H."/>
        </authorList>
    </citation>
    <scope>NUCLEOTIDE SEQUENCE [LARGE SCALE GENOMIC DNA]</scope>
    <source>
        <strain evidence="1">ATCC</strain>
        <strain evidence="5">ATCC(B) 19146</strain>
    </source>
</reference>
<reference evidence="2 6" key="3">
    <citation type="submission" date="2020-12" db="EMBL/GenBank/DDBJ databases">
        <title>FDA dAtabase for Regulatory Grade micrObial Sequences (FDA-ARGOS): Supporting development and validation of Infectious Disease Dx tests.</title>
        <authorList>
            <person name="Kerrigan L."/>
            <person name="Long C."/>
            <person name="Tallon L."/>
            <person name="Sadzewicz L."/>
            <person name="Zhao X."/>
            <person name="Boylan J."/>
            <person name="Ott S."/>
            <person name="Bowen H."/>
            <person name="Vavikolanu K."/>
            <person name="Mehta A."/>
            <person name="Aluvathingal J."/>
            <person name="Nadendla S."/>
            <person name="Yan Y."/>
            <person name="Sichtig H."/>
        </authorList>
    </citation>
    <scope>NUCLEOTIDE SEQUENCE [LARGE SCALE GENOMIC DNA]</scope>
    <source>
        <strain evidence="2 6">FDAARGOS_1026</strain>
    </source>
</reference>
<dbReference type="Proteomes" id="UP000287388">
    <property type="component" value="Chromosome"/>
</dbReference>
<sequence length="143" mass="15289">MSDCKRAGAYLALARDYAEAAGVVLGKRADLRSYWHLIAHALELALKAQILRVDGEEAWLMSSVGHSLERAMTTVVRNGASAPIPRDIAHLIEVLDAPHSRQELRYPSLLGSPVCFAPAAAHAALAGLLEIVDGDLAIARRGS</sequence>
<proteinExistence type="predicted"/>
<evidence type="ECO:0008006" key="7">
    <source>
        <dbReference type="Google" id="ProtNLM"/>
    </source>
</evidence>
<dbReference type="Proteomes" id="UP000596117">
    <property type="component" value="Chromosome"/>
</dbReference>
<dbReference type="Proteomes" id="UP000250358">
    <property type="component" value="Unassembled WGS sequence"/>
</dbReference>
<dbReference type="EMBL" id="CP035093">
    <property type="protein sequence ID" value="QAT15199.1"/>
    <property type="molecule type" value="Genomic_DNA"/>
</dbReference>
<name>A0A246KGQ4_BREDI</name>
<dbReference type="GeneID" id="56576819"/>
<evidence type="ECO:0000313" key="4">
    <source>
        <dbReference type="Proteomes" id="UP000250358"/>
    </source>
</evidence>
<evidence type="ECO:0000313" key="1">
    <source>
        <dbReference type="EMBL" id="QAT15199.1"/>
    </source>
</evidence>
<protein>
    <recommendedName>
        <fullName evidence="7">HEPN domain-containing protein</fullName>
    </recommendedName>
</protein>
<evidence type="ECO:0000313" key="2">
    <source>
        <dbReference type="EMBL" id="QQB87418.1"/>
    </source>
</evidence>
<dbReference type="KEGG" id="bdm:EQG53_13045"/>
<dbReference type="EMBL" id="UAQM01000030">
    <property type="protein sequence ID" value="SPU46229.1"/>
    <property type="molecule type" value="Genomic_DNA"/>
</dbReference>
<keyword evidence="6" id="KW-1185">Reference proteome</keyword>